<evidence type="ECO:0000313" key="2">
    <source>
        <dbReference type="EMBL" id="TMW84639.1"/>
    </source>
</evidence>
<gene>
    <name evidence="2" type="ORF">EJD97_024733</name>
</gene>
<sequence>MTKTAATRLGLRYSPSNAQLRTVNAPPTPVSGVAHRVSITLGEWQGVLPGMSRGDRSLPPTTYGHGGTCMIPLGKAPKTEGQVRLTAMQLKENPKKEKSTVVTTITSSKEENGAKKSLPQCLKNVPRGNNVVMPKRPPRRLPPRKEVDCETELEEMKKQLKELHEGIDRVNGLLSCIREDETRSPIK</sequence>
<protein>
    <submittedName>
        <fullName evidence="2">Uncharacterized protein</fullName>
    </submittedName>
</protein>
<organism evidence="2">
    <name type="scientific">Solanum chilense</name>
    <name type="common">Tomato</name>
    <name type="synonym">Lycopersicon chilense</name>
    <dbReference type="NCBI Taxonomy" id="4083"/>
    <lineage>
        <taxon>Eukaryota</taxon>
        <taxon>Viridiplantae</taxon>
        <taxon>Streptophyta</taxon>
        <taxon>Embryophyta</taxon>
        <taxon>Tracheophyta</taxon>
        <taxon>Spermatophyta</taxon>
        <taxon>Magnoliopsida</taxon>
        <taxon>eudicotyledons</taxon>
        <taxon>Gunneridae</taxon>
        <taxon>Pentapetalae</taxon>
        <taxon>asterids</taxon>
        <taxon>lamiids</taxon>
        <taxon>Solanales</taxon>
        <taxon>Solanaceae</taxon>
        <taxon>Solanoideae</taxon>
        <taxon>Solaneae</taxon>
        <taxon>Solanum</taxon>
        <taxon>Solanum subgen. Lycopersicon</taxon>
    </lineage>
</organism>
<name>A0A6N2ASE7_SOLCI</name>
<accession>A0A6N2ASE7</accession>
<dbReference type="AlphaFoldDB" id="A0A6N2ASE7"/>
<evidence type="ECO:0000256" key="1">
    <source>
        <dbReference type="SAM" id="MobiDB-lite"/>
    </source>
</evidence>
<dbReference type="EMBL" id="RXGB01008867">
    <property type="protein sequence ID" value="TMW84639.1"/>
    <property type="molecule type" value="Genomic_DNA"/>
</dbReference>
<reference evidence="2" key="1">
    <citation type="submission" date="2019-05" db="EMBL/GenBank/DDBJ databases">
        <title>The de novo reference genome and transcriptome assemblies of the wild tomato species Solanum chilense.</title>
        <authorList>
            <person name="Stam R."/>
            <person name="Nosenko T."/>
            <person name="Hoerger A.C."/>
            <person name="Stephan W."/>
            <person name="Seidel M.A."/>
            <person name="Kuhn J.M.M."/>
            <person name="Haberer G."/>
            <person name="Tellier A."/>
        </authorList>
    </citation>
    <scope>NUCLEOTIDE SEQUENCE</scope>
    <source>
        <tissue evidence="2">Mature leaves</tissue>
    </source>
</reference>
<comment type="caution">
    <text evidence="2">The sequence shown here is derived from an EMBL/GenBank/DDBJ whole genome shotgun (WGS) entry which is preliminary data.</text>
</comment>
<feature type="region of interest" description="Disordered" evidence="1">
    <location>
        <begin position="92"/>
        <end position="150"/>
    </location>
</feature>
<proteinExistence type="predicted"/>